<evidence type="ECO:0000256" key="1">
    <source>
        <dbReference type="ARBA" id="ARBA00004651"/>
    </source>
</evidence>
<feature type="transmembrane region" description="Helical" evidence="7">
    <location>
        <begin position="344"/>
        <end position="369"/>
    </location>
</feature>
<dbReference type="InterPro" id="IPR018584">
    <property type="entry name" value="GT87"/>
</dbReference>
<dbReference type="AlphaFoldDB" id="E8RA19"/>
<organism evidence="8 9">
    <name type="scientific">Desulfurococcus mucosus (strain ATCC 35584 / DSM 2162 / JCM 9187 / O7/1)</name>
    <dbReference type="NCBI Taxonomy" id="765177"/>
    <lineage>
        <taxon>Archaea</taxon>
        <taxon>Thermoproteota</taxon>
        <taxon>Thermoprotei</taxon>
        <taxon>Desulfurococcales</taxon>
        <taxon>Desulfurococcaceae</taxon>
        <taxon>Desulfurococcus</taxon>
    </lineage>
</organism>
<dbReference type="eggNOG" id="arCOG06688">
    <property type="taxonomic scope" value="Archaea"/>
</dbReference>
<keyword evidence="6 7" id="KW-0472">Membrane</keyword>
<feature type="transmembrane region" description="Helical" evidence="7">
    <location>
        <begin position="206"/>
        <end position="225"/>
    </location>
</feature>
<evidence type="ECO:0000256" key="3">
    <source>
        <dbReference type="ARBA" id="ARBA00022679"/>
    </source>
</evidence>
<evidence type="ECO:0000256" key="5">
    <source>
        <dbReference type="ARBA" id="ARBA00022989"/>
    </source>
</evidence>
<name>E8RA19_DESM0</name>
<reference evidence="8 9" key="2">
    <citation type="journal article" date="2011" name="Stand. Genomic Sci.">
        <title>Complete genome sequence of Desulfurococcus mucosus type strain (O7/1).</title>
        <authorList>
            <person name="Wirth R."/>
            <person name="Chertkov O."/>
            <person name="Held B."/>
            <person name="Lapidus A."/>
            <person name="Nolan M."/>
            <person name="Lucas S."/>
            <person name="Hammon N."/>
            <person name="Deshpande S."/>
            <person name="Cheng J.F."/>
            <person name="Tapia R."/>
            <person name="Han C."/>
            <person name="Goodwin L."/>
            <person name="Pitluck S."/>
            <person name="Liolios K."/>
            <person name="Ioanna P."/>
            <person name="Ivanova N."/>
            <person name="Mavromatis K."/>
            <person name="Mikhailova N."/>
            <person name="Pati A."/>
            <person name="Chen A."/>
            <person name="Palaniappan K."/>
            <person name="Land M."/>
            <person name="Hauser L."/>
            <person name="Chang Y.J."/>
            <person name="Jeffries C.D."/>
            <person name="Bilek Y."/>
            <person name="Hader T."/>
            <person name="Rohde M."/>
            <person name="Spring S."/>
            <person name="Sikorski J."/>
            <person name="Goker M."/>
            <person name="Woyke T."/>
            <person name="Bristow J."/>
            <person name="Eisen J.A."/>
            <person name="Markowitz V."/>
            <person name="Hugenholtz P."/>
            <person name="Kyrpides N.C."/>
            <person name="Klenk H.P."/>
        </authorList>
    </citation>
    <scope>NUCLEOTIDE SEQUENCE [LARGE SCALE GENOMIC DNA]</scope>
    <source>
        <strain evidence="9">ATCC 35584 / DSM 2162 / JCM 9187 / O7/1</strain>
    </source>
</reference>
<dbReference type="EMBL" id="CP002363">
    <property type="protein sequence ID" value="ADV65345.1"/>
    <property type="molecule type" value="Genomic_DNA"/>
</dbReference>
<keyword evidence="8" id="KW-0328">Glycosyltransferase</keyword>
<dbReference type="GO" id="GO:0016758">
    <property type="term" value="F:hexosyltransferase activity"/>
    <property type="evidence" value="ECO:0007669"/>
    <property type="project" value="InterPro"/>
</dbReference>
<dbReference type="GO" id="GO:0005886">
    <property type="term" value="C:plasma membrane"/>
    <property type="evidence" value="ECO:0007669"/>
    <property type="project" value="UniProtKB-SubCell"/>
</dbReference>
<feature type="transmembrane region" description="Helical" evidence="7">
    <location>
        <begin position="24"/>
        <end position="44"/>
    </location>
</feature>
<feature type="transmembrane region" description="Helical" evidence="7">
    <location>
        <begin position="137"/>
        <end position="163"/>
    </location>
</feature>
<dbReference type="Pfam" id="PF09594">
    <property type="entry name" value="GT87"/>
    <property type="match status" value="1"/>
</dbReference>
<evidence type="ECO:0000256" key="2">
    <source>
        <dbReference type="ARBA" id="ARBA00022475"/>
    </source>
</evidence>
<keyword evidence="5 7" id="KW-1133">Transmembrane helix</keyword>
<dbReference type="KEGG" id="dmu:Desmu_1043"/>
<dbReference type="Proteomes" id="UP000001068">
    <property type="component" value="Chromosome"/>
</dbReference>
<gene>
    <name evidence="8" type="ordered locus">Desmu_1043</name>
</gene>
<evidence type="ECO:0000256" key="7">
    <source>
        <dbReference type="SAM" id="Phobius"/>
    </source>
</evidence>
<protein>
    <submittedName>
        <fullName evidence="8">GPI mannosyltransferase 1</fullName>
    </submittedName>
</protein>
<evidence type="ECO:0000256" key="6">
    <source>
        <dbReference type="ARBA" id="ARBA00023136"/>
    </source>
</evidence>
<comment type="subcellular location">
    <subcellularLocation>
        <location evidence="1">Cell membrane</location>
        <topology evidence="1">Multi-pass membrane protein</topology>
    </subcellularLocation>
</comment>
<accession>E8RA19</accession>
<feature type="transmembrane region" description="Helical" evidence="7">
    <location>
        <begin position="298"/>
        <end position="314"/>
    </location>
</feature>
<dbReference type="GeneID" id="10153748"/>
<sequence length="454" mass="52074" precursor="true">MCRSSVVAMRRLLNRVPSTVRREWRIILANALALLLAVSGWNYYDVRYFINYWFDYFKEGRPLDIYSGPPMAKVAYPPLAVYIFIVPHLIATSLPYSSIALVRLIDKAPLIAAFNMVYLILRRRYGHTAGNLWLLNYMVYGVIADYQFDLVAVVFLLMGFIYLTERKYTAASVMITLSALVKQLLAVFMVFPLIELFKARDYRGMARVLLVSLGVASVFIAPFMLRNPYGFIGKVLLFHGERYPQNYSLWALPVHLSWYNIASLPSWLTWVWIMPFTLALLILYLYFYRDTPVGHDSLLGYFALASLLMLVLNKVGNPNYYLWASVFLAIYIARNIHRTPRRLISLYIFIPLLIGLIAGFLIEFTAAVVGDDILMVEDSNWVSAEQLIAWSTGIDSILYKLIIYARSSPAFFTFFSVLNSARGVTATVATLLYNSYLIYTAVRIARDISRHKNR</sequence>
<keyword evidence="2" id="KW-1003">Cell membrane</keyword>
<feature type="transmembrane region" description="Helical" evidence="7">
    <location>
        <begin position="170"/>
        <end position="194"/>
    </location>
</feature>
<dbReference type="HOGENOM" id="CLU_619145_0_0_2"/>
<reference evidence="9" key="1">
    <citation type="submission" date="2010-11" db="EMBL/GenBank/DDBJ databases">
        <title>The complete genome of Desulfurococcus mucosus DSM 2162.</title>
        <authorList>
            <consortium name="US DOE Joint Genome Institute (JGI-PGF)"/>
            <person name="Lucas S."/>
            <person name="Copeland A."/>
            <person name="Lapidus A."/>
            <person name="Bruce D."/>
            <person name="Goodwin L."/>
            <person name="Pitluck S."/>
            <person name="Kyrpides N."/>
            <person name="Mavromatis K."/>
            <person name="Pagani I."/>
            <person name="Ivanova N."/>
            <person name="Ovchinnikova G."/>
            <person name="Chertkov O."/>
            <person name="Held B."/>
            <person name="Brettin T."/>
            <person name="Detter J.C."/>
            <person name="Tapia R."/>
            <person name="Han C."/>
            <person name="Land M."/>
            <person name="Hauser L."/>
            <person name="Markowitz V."/>
            <person name="Cheng J.-F."/>
            <person name="Hugenholtz P."/>
            <person name="Woyke T."/>
            <person name="Wu D."/>
            <person name="Wirth R."/>
            <person name="Bilek Y."/>
            <person name="Hader T."/>
            <person name="Klenk H.-P."/>
            <person name="Eisen J.A."/>
        </authorList>
    </citation>
    <scope>NUCLEOTIDE SEQUENCE [LARGE SCALE GENOMIC DNA]</scope>
    <source>
        <strain evidence="9">ATCC 35584 / DSM 2162 / JCM 9187 / O7/1</strain>
    </source>
</reference>
<feature type="transmembrane region" description="Helical" evidence="7">
    <location>
        <begin position="320"/>
        <end position="337"/>
    </location>
</feature>
<keyword evidence="4 7" id="KW-0812">Transmembrane</keyword>
<evidence type="ECO:0000313" key="9">
    <source>
        <dbReference type="Proteomes" id="UP000001068"/>
    </source>
</evidence>
<proteinExistence type="predicted"/>
<evidence type="ECO:0000256" key="4">
    <source>
        <dbReference type="ARBA" id="ARBA00022692"/>
    </source>
</evidence>
<keyword evidence="3 8" id="KW-0808">Transferase</keyword>
<evidence type="ECO:0000313" key="8">
    <source>
        <dbReference type="EMBL" id="ADV65345.1"/>
    </source>
</evidence>
<keyword evidence="9" id="KW-1185">Reference proteome</keyword>
<feature type="transmembrane region" description="Helical" evidence="7">
    <location>
        <begin position="79"/>
        <end position="96"/>
    </location>
</feature>
<feature type="transmembrane region" description="Helical" evidence="7">
    <location>
        <begin position="267"/>
        <end position="286"/>
    </location>
</feature>
<dbReference type="RefSeq" id="WP_013562567.1">
    <property type="nucleotide sequence ID" value="NC_014961.1"/>
</dbReference>
<feature type="transmembrane region" description="Helical" evidence="7">
    <location>
        <begin position="424"/>
        <end position="445"/>
    </location>
</feature>